<dbReference type="InterPro" id="IPR000197">
    <property type="entry name" value="Znf_TAZ"/>
</dbReference>
<reference evidence="31" key="1">
    <citation type="submission" date="2023-05" db="EMBL/GenBank/DDBJ databases">
        <title>High-quality long-read genome of Scophthalmus maximus.</title>
        <authorList>
            <person name="Lien S."/>
            <person name="Martinez P."/>
        </authorList>
    </citation>
    <scope>NUCLEOTIDE SEQUENCE [LARGE SCALE GENOMIC DNA]</scope>
</reference>
<evidence type="ECO:0000256" key="3">
    <source>
        <dbReference type="ARBA" id="ARBA00013184"/>
    </source>
</evidence>
<feature type="compositionally biased region" description="Polar residues" evidence="25">
    <location>
        <begin position="928"/>
        <end position="947"/>
    </location>
</feature>
<keyword evidence="20" id="KW-0012">Acyltransferase</keyword>
<dbReference type="SUPFAM" id="SSF57933">
    <property type="entry name" value="TAZ domain"/>
    <property type="match status" value="2"/>
</dbReference>
<dbReference type="PROSITE" id="PS50135">
    <property type="entry name" value="ZF_ZZ_2"/>
    <property type="match status" value="1"/>
</dbReference>
<evidence type="ECO:0000256" key="20">
    <source>
        <dbReference type="ARBA" id="ARBA00023315"/>
    </source>
</evidence>
<keyword evidence="12 23" id="KW-0862">Zinc</keyword>
<evidence type="ECO:0000256" key="25">
    <source>
        <dbReference type="SAM" id="MobiDB-lite"/>
    </source>
</evidence>
<dbReference type="Pfam" id="PF00569">
    <property type="entry name" value="ZZ"/>
    <property type="match status" value="1"/>
</dbReference>
<feature type="domain" description="TAZ-type" evidence="27">
    <location>
        <begin position="332"/>
        <end position="418"/>
    </location>
</feature>
<feature type="region of interest" description="Disordered" evidence="25">
    <location>
        <begin position="2058"/>
        <end position="2080"/>
    </location>
</feature>
<evidence type="ECO:0000256" key="24">
    <source>
        <dbReference type="PROSITE-ProRule" id="PRU00228"/>
    </source>
</evidence>
<feature type="region of interest" description="Disordered" evidence="25">
    <location>
        <begin position="1484"/>
        <end position="1543"/>
    </location>
</feature>
<keyword evidence="8" id="KW-0808">Transferase</keyword>
<evidence type="ECO:0000313" key="31">
    <source>
        <dbReference type="Ensembl" id="ENSSMAP00000010015.2"/>
    </source>
</evidence>
<dbReference type="Gene3D" id="1.10.246.20">
    <property type="entry name" value="Coactivator CBP, KIX domain"/>
    <property type="match status" value="1"/>
</dbReference>
<dbReference type="FunFam" id="1.20.1020.10:FF:000001">
    <property type="entry name" value="E1A binding protein p300"/>
    <property type="match status" value="1"/>
</dbReference>
<dbReference type="InterPro" id="IPR056484">
    <property type="entry name" value="PHD_P300"/>
</dbReference>
<feature type="domain" description="Bromo" evidence="26">
    <location>
        <begin position="1081"/>
        <end position="1153"/>
    </location>
</feature>
<evidence type="ECO:0000256" key="2">
    <source>
        <dbReference type="ARBA" id="ARBA00004496"/>
    </source>
</evidence>
<dbReference type="GO" id="GO:0008270">
    <property type="term" value="F:zinc ion binding"/>
    <property type="evidence" value="ECO:0007669"/>
    <property type="project" value="UniProtKB-KW"/>
</dbReference>
<feature type="compositionally biased region" description="Polar residues" evidence="25">
    <location>
        <begin position="100"/>
        <end position="109"/>
    </location>
</feature>
<evidence type="ECO:0000259" key="27">
    <source>
        <dbReference type="PROSITE" id="PS50134"/>
    </source>
</evidence>
<dbReference type="InterPro" id="IPR003101">
    <property type="entry name" value="KIX_dom"/>
</dbReference>
<dbReference type="FunFam" id="3.30.60.90:FF:000003">
    <property type="entry name" value="E1A binding protein p300"/>
    <property type="match status" value="1"/>
</dbReference>
<dbReference type="Proteomes" id="UP000694558">
    <property type="component" value="Chromosome 19"/>
</dbReference>
<evidence type="ECO:0000256" key="14">
    <source>
        <dbReference type="ARBA" id="ARBA00022990"/>
    </source>
</evidence>
<accession>A0A8D2ZZB4</accession>
<feature type="compositionally biased region" description="Low complexity" evidence="25">
    <location>
        <begin position="890"/>
        <end position="926"/>
    </location>
</feature>
<dbReference type="PROSITE" id="PS51727">
    <property type="entry name" value="CBP_P300_HAT"/>
    <property type="match status" value="1"/>
</dbReference>
<dbReference type="InterPro" id="IPR036427">
    <property type="entry name" value="Bromodomain-like_sf"/>
</dbReference>
<dbReference type="Pfam" id="PF02172">
    <property type="entry name" value="KIX"/>
    <property type="match status" value="1"/>
</dbReference>
<feature type="compositionally biased region" description="Polar residues" evidence="25">
    <location>
        <begin position="2240"/>
        <end position="2249"/>
    </location>
</feature>
<dbReference type="GO" id="GO:0140297">
    <property type="term" value="F:DNA-binding transcription factor binding"/>
    <property type="evidence" value="ECO:0007669"/>
    <property type="project" value="UniProtKB-ARBA"/>
</dbReference>
<evidence type="ECO:0000256" key="18">
    <source>
        <dbReference type="ARBA" id="ARBA00023163"/>
    </source>
</evidence>
<protein>
    <recommendedName>
        <fullName evidence="3">histone acetyltransferase</fullName>
        <ecNumber evidence="3">2.3.1.48</ecNumber>
    </recommendedName>
</protein>
<dbReference type="GO" id="GO:0005737">
    <property type="term" value="C:cytoplasm"/>
    <property type="evidence" value="ECO:0007669"/>
    <property type="project" value="UniProtKB-SubCell"/>
</dbReference>
<evidence type="ECO:0000256" key="15">
    <source>
        <dbReference type="ARBA" id="ARBA00023015"/>
    </source>
</evidence>
<dbReference type="FunFam" id="1.10.246.20:FF:000001">
    <property type="entry name" value="E1A binding protein p300"/>
    <property type="match status" value="1"/>
</dbReference>
<feature type="compositionally biased region" description="Polar residues" evidence="25">
    <location>
        <begin position="850"/>
        <end position="859"/>
    </location>
</feature>
<dbReference type="Gene3D" id="1.20.920.10">
    <property type="entry name" value="Bromodomain-like"/>
    <property type="match status" value="1"/>
</dbReference>
<feature type="domain" description="TAZ-type" evidence="27">
    <location>
        <begin position="1693"/>
        <end position="1774"/>
    </location>
</feature>
<organism evidence="31 32">
    <name type="scientific">Scophthalmus maximus</name>
    <name type="common">Turbot</name>
    <name type="synonym">Psetta maxima</name>
    <dbReference type="NCBI Taxonomy" id="52904"/>
    <lineage>
        <taxon>Eukaryota</taxon>
        <taxon>Metazoa</taxon>
        <taxon>Chordata</taxon>
        <taxon>Craniata</taxon>
        <taxon>Vertebrata</taxon>
        <taxon>Euteleostomi</taxon>
        <taxon>Actinopterygii</taxon>
        <taxon>Neopterygii</taxon>
        <taxon>Teleostei</taxon>
        <taxon>Neoteleostei</taxon>
        <taxon>Acanthomorphata</taxon>
        <taxon>Carangaria</taxon>
        <taxon>Pleuronectiformes</taxon>
        <taxon>Pleuronectoidei</taxon>
        <taxon>Scophthalmidae</taxon>
        <taxon>Scophthalmus</taxon>
    </lineage>
</organism>
<dbReference type="SUPFAM" id="SSF57850">
    <property type="entry name" value="RING/U-box"/>
    <property type="match status" value="1"/>
</dbReference>
<dbReference type="GO" id="GO:0031490">
    <property type="term" value="F:chromatin DNA binding"/>
    <property type="evidence" value="ECO:0007669"/>
    <property type="project" value="TreeGrafter"/>
</dbReference>
<dbReference type="FunFam" id="3.30.40.10:FF:000034">
    <property type="entry name" value="Histone acetyltransferase p300"/>
    <property type="match status" value="1"/>
</dbReference>
<dbReference type="GO" id="GO:0004402">
    <property type="term" value="F:histone acetyltransferase activity"/>
    <property type="evidence" value="ECO:0007669"/>
    <property type="project" value="InterPro"/>
</dbReference>
<evidence type="ECO:0000256" key="5">
    <source>
        <dbReference type="ARBA" id="ARBA00022490"/>
    </source>
</evidence>
<feature type="compositionally biased region" description="Basic and acidic residues" evidence="25">
    <location>
        <begin position="1026"/>
        <end position="1038"/>
    </location>
</feature>
<feature type="compositionally biased region" description="Basic and acidic residues" evidence="25">
    <location>
        <begin position="957"/>
        <end position="1011"/>
    </location>
</feature>
<feature type="region of interest" description="Disordered" evidence="25">
    <location>
        <begin position="721"/>
        <end position="1065"/>
    </location>
</feature>
<dbReference type="PROSITE" id="PS00633">
    <property type="entry name" value="BROMODOMAIN_1"/>
    <property type="match status" value="1"/>
</dbReference>
<dbReference type="InterPro" id="IPR035898">
    <property type="entry name" value="TAZ_dom_sf"/>
</dbReference>
<keyword evidence="7" id="KW-0597">Phosphoprotein</keyword>
<evidence type="ECO:0000256" key="7">
    <source>
        <dbReference type="ARBA" id="ARBA00022553"/>
    </source>
</evidence>
<feature type="compositionally biased region" description="Basic residues" evidence="25">
    <location>
        <begin position="1513"/>
        <end position="1523"/>
    </location>
</feature>
<feature type="region of interest" description="Disordered" evidence="25">
    <location>
        <begin position="2158"/>
        <end position="2364"/>
    </location>
</feature>
<dbReference type="SMART" id="SM01250">
    <property type="entry name" value="KAT11"/>
    <property type="match status" value="1"/>
</dbReference>
<keyword evidence="19" id="KW-0539">Nucleus</keyword>
<dbReference type="SUPFAM" id="SSF47370">
    <property type="entry name" value="Bromodomain"/>
    <property type="match status" value="1"/>
</dbReference>
<evidence type="ECO:0000256" key="19">
    <source>
        <dbReference type="ARBA" id="ARBA00023242"/>
    </source>
</evidence>
<feature type="compositionally biased region" description="Low complexity" evidence="25">
    <location>
        <begin position="800"/>
        <end position="817"/>
    </location>
</feature>
<evidence type="ECO:0000256" key="10">
    <source>
        <dbReference type="ARBA" id="ARBA00022737"/>
    </source>
</evidence>
<feature type="compositionally biased region" description="Low complexity" evidence="25">
    <location>
        <begin position="2095"/>
        <end position="2121"/>
    </location>
</feature>
<reference evidence="31" key="2">
    <citation type="submission" date="2025-08" db="UniProtKB">
        <authorList>
            <consortium name="Ensembl"/>
        </authorList>
    </citation>
    <scope>IDENTIFICATION</scope>
</reference>
<feature type="compositionally biased region" description="Low complexity" evidence="25">
    <location>
        <begin position="1816"/>
        <end position="1892"/>
    </location>
</feature>
<dbReference type="PROSITE" id="PS01357">
    <property type="entry name" value="ZF_ZZ_1"/>
    <property type="match status" value="1"/>
</dbReference>
<dbReference type="Pfam" id="PF02135">
    <property type="entry name" value="zf-TAZ"/>
    <property type="match status" value="2"/>
</dbReference>
<feature type="compositionally biased region" description="Low complexity" evidence="25">
    <location>
        <begin position="761"/>
        <end position="770"/>
    </location>
</feature>
<feature type="compositionally biased region" description="Low complexity" evidence="25">
    <location>
        <begin position="825"/>
        <end position="841"/>
    </location>
</feature>
<evidence type="ECO:0000256" key="4">
    <source>
        <dbReference type="ARBA" id="ARBA00022481"/>
    </source>
</evidence>
<evidence type="ECO:0000259" key="29">
    <source>
        <dbReference type="PROSITE" id="PS50952"/>
    </source>
</evidence>
<dbReference type="GO" id="GO:0000123">
    <property type="term" value="C:histone acetyltransferase complex"/>
    <property type="evidence" value="ECO:0007669"/>
    <property type="project" value="TreeGrafter"/>
</dbReference>
<evidence type="ECO:0000259" key="30">
    <source>
        <dbReference type="PROSITE" id="PS51727"/>
    </source>
</evidence>
<keyword evidence="16" id="KW-0090">Biological rhythms</keyword>
<feature type="zinc finger region" description="TAZ-type" evidence="23">
    <location>
        <begin position="332"/>
        <end position="418"/>
    </location>
</feature>
<dbReference type="InterPro" id="IPR001487">
    <property type="entry name" value="Bromodomain"/>
</dbReference>
<dbReference type="GeneTree" id="ENSGT00940000155497"/>
<keyword evidence="17 22" id="KW-0103">Bromodomain</keyword>
<dbReference type="InterPro" id="IPR043145">
    <property type="entry name" value="Znf_ZZ_sf"/>
</dbReference>
<comment type="catalytic activity">
    <reaction evidence="21">
        <text>(S)-lactoyl-CoA + L-lysyl-[protein] = N(6)-[(S)-lactoyl]-L-lysyl-[protein] + CoA + H(+)</text>
        <dbReference type="Rhea" id="RHEA:61996"/>
        <dbReference type="Rhea" id="RHEA-COMP:9752"/>
        <dbReference type="Rhea" id="RHEA-COMP:19466"/>
        <dbReference type="ChEBI" id="CHEBI:15378"/>
        <dbReference type="ChEBI" id="CHEBI:29969"/>
        <dbReference type="ChEBI" id="CHEBI:57287"/>
        <dbReference type="ChEBI" id="CHEBI:231527"/>
        <dbReference type="ChEBI" id="CHEBI:231528"/>
    </reaction>
    <physiologicalReaction direction="left-to-right" evidence="21">
        <dbReference type="Rhea" id="RHEA:61997"/>
    </physiologicalReaction>
</comment>
<dbReference type="CDD" id="cd02337">
    <property type="entry name" value="ZZ_CBP"/>
    <property type="match status" value="1"/>
</dbReference>
<feature type="compositionally biased region" description="Low complexity" evidence="25">
    <location>
        <begin position="1044"/>
        <end position="1057"/>
    </location>
</feature>
<dbReference type="SMART" id="SM00551">
    <property type="entry name" value="ZnF_TAZ"/>
    <property type="match status" value="2"/>
</dbReference>
<keyword evidence="5" id="KW-0963">Cytoplasm</keyword>
<dbReference type="InterPro" id="IPR031162">
    <property type="entry name" value="CBP_P300_HAT"/>
</dbReference>
<evidence type="ECO:0000259" key="28">
    <source>
        <dbReference type="PROSITE" id="PS50135"/>
    </source>
</evidence>
<feature type="compositionally biased region" description="Low complexity" evidence="25">
    <location>
        <begin position="1795"/>
        <end position="1805"/>
    </location>
</feature>
<keyword evidence="10" id="KW-0677">Repeat</keyword>
<feature type="compositionally biased region" description="Polar residues" evidence="25">
    <location>
        <begin position="783"/>
        <end position="795"/>
    </location>
</feature>
<feature type="zinc finger region" description="TAZ-type" evidence="23">
    <location>
        <begin position="1693"/>
        <end position="1774"/>
    </location>
</feature>
<evidence type="ECO:0000256" key="6">
    <source>
        <dbReference type="ARBA" id="ARBA00022499"/>
    </source>
</evidence>
<evidence type="ECO:0000256" key="8">
    <source>
        <dbReference type="ARBA" id="ARBA00022679"/>
    </source>
</evidence>
<evidence type="ECO:0000256" key="1">
    <source>
        <dbReference type="ARBA" id="ARBA00004123"/>
    </source>
</evidence>
<feature type="compositionally biased region" description="Low complexity" evidence="25">
    <location>
        <begin position="2214"/>
        <end position="2235"/>
    </location>
</feature>
<dbReference type="GO" id="GO:0003713">
    <property type="term" value="F:transcription coactivator activity"/>
    <property type="evidence" value="ECO:0007669"/>
    <property type="project" value="TreeGrafter"/>
</dbReference>
<dbReference type="Pfam" id="PF00439">
    <property type="entry name" value="Bromodomain"/>
    <property type="match status" value="1"/>
</dbReference>
<dbReference type="FunFam" id="1.20.1020.10:FF:000002">
    <property type="entry name" value="E1A binding protein p300"/>
    <property type="match status" value="1"/>
</dbReference>
<dbReference type="PROSITE" id="PS50014">
    <property type="entry name" value="BROMODOMAIN_2"/>
    <property type="match status" value="1"/>
</dbReference>
<feature type="region of interest" description="Disordered" evidence="25">
    <location>
        <begin position="1795"/>
        <end position="1938"/>
    </location>
</feature>
<dbReference type="InterPro" id="IPR013178">
    <property type="entry name" value="Histone_AcTrfase_Rtt109/CBP"/>
</dbReference>
<evidence type="ECO:0000256" key="13">
    <source>
        <dbReference type="ARBA" id="ARBA00022843"/>
    </source>
</evidence>
<sequence length="2364" mass="255103">MADNVLESGPPSAKRPKLSSPALSVSASDGNDFGSFFDLEHDLPDELINSSDLGLTNGGDVSQLHTSLGGGIGVGGGHDAAAKHKQLSELLRAGAPAQQGGPTSNNTAPGASMGMMGGVNVSPGGPQGMPPQGQQQQPGLMQQVGMVGGVAALNRAAAMMGNQKGNTGQQGLMGGQVMNGSPRMGYPGSAGMGNSSNLLAETLQQQQVGQPMGPGGQAGMRPQQPGALNKMNMMANAGPYGGPYGQSAGQGMPGAGLGPQLQNKAGMPNNMANQFNMDKKLPPGQGMPGMQQQHQPGAVGGVSVGGAAAVGGAQVGINAVGAGPGTAPPTADPEKRKLIQQQLVLLLHAHKCQRREQANGEVRQCNLPHCRTMKNVLNHMTHCQAGKSCQVAHCASSRQIISHWKNCTRHDCPVCLPLKNAGDKRNQQSLINSAGVGLGNSLGSGVPGGQSNTPNLNPPNQIDPSSIERAYAALGLTYQGNQMPQQQQQANMPNQGLQGQPGMRTLNTMGGNSMGVNGGVGGQPPNQQSNLLPDALLHSMNAQSLMNDVANLGSMPTATPPSAPGMRKSWHEDITQDLRNHLVHKLVQAIFPTPDPAALKDRRMENLVAYARKVEGDMYESANSRAEYYHLLAEKIYKIQKELEEKRRTRLQKQGMMPGQPGIPSSGLPQGPPSMAHSPMAPGQSPNGPHADPSMARQAGPNQMVNRMQNPAGIQFGQMGMQSMGQRSTPPLPLNSPMNQMGMGAPRMGQPNATQLQNQYLPQGQFPGSSPGLGSGPAGMNQPGPQNAVPQHNQMPTPPSLQASSPAAQSASSAPGSMGSGSATGAGPLPSLPPSSTGTPPNSYPHCPSIRTNSPSPARSLTPQPYQTPPTLPRSQTPQPQTPNTPQLPPQQQQQTSQQQQQQQQQAATATTTTTAALSAKPSLTADCQESSPASVNSSTGTSSQLATADGSAPSQEDVKMEVKKEEEEEGPDSHGEGKGKMGKCEPDVKTEEKPEIKKEKVMADGCKGEPMDTSSSSVSSSAATSEDKKPEVKKEPKDEEEGSGSTASNSSPASTQSKKKIFKPEELRQALMPTLEALYRQDPESLPFRQPVDPQLLGIPDYFDIVKNPMDLSTIKRKLDTGQYQEPWQYVDDIWLMFNNAWLYNRKTSRVYKYCSKLAEVFEAEIDPVMQGMGYCCGRKTYSLCGYEDCRHSDISIVNMKLQTTVLVECIDCSRKMHQICVLHHDTIWPSGFVCDNCLKMANKTRKENKYASKRLPQTKLGGYLESRVNDYLKRQNNPESGDITIRVVHVSDRVVEVKPGMKSRFVDSGEMAESFPYRMKALFAFEDIDGADVCFFGMHVQEYGADCPPPNQRRVYISYLDSVHFFKPRHLRTAVYHEILLGYLEYVKRQGFTTGHIWACPPSEGDDYIFHCHPSDQKIPKPKRLQEWYKKMLDKAVSERIVHDYKDIFKQATEDRLTSAKELPYFEGDFWPNVLEESIKELEQEEEERKREENSTSNESTDVTKGDSKNAKKKNNKKTSKNKSSLSRANKKKPGMPNVSNDLSQKLYATMEKHKEVFFVIRLIACPTANSLPPIVDLDPMMACDLMDGRDAFLTLARDKHLEFSSLRRSKWSSMCMLVELHNQSQDRFVYTCNECKHHVETRFHCTVCEDYDLCITCYNIKGHEHKMDKLGLGLDDDSNNQSAAATQSPGDSRRLSIQRCIQSLVHACQCRNANCSLPSCQKMKRVVQHTKGCKRKTNGGCPICKQLIALCCYHAKHCQENKCPVPFCLNIKQKLRQQQLQHRLQQAQMLRRRMASMQRVGQPAGGPPGGPVGLPSPGNNGNTAPSTPTSVGTQPPTPQTPTQTMPPAMQQGMGQGTGMHTQVQQQQLQQGGVGTNPQQLQQHHNNLPPYASRPPGSSPIHQSQGKPVLGSATPPHPQSVGNVMAGSPSSGPPPAAVEIAMKIQQVADAQRKMALQRQAAQAAAGLMPPHPHHQQGQGQQMGMGHPGAVGMVGPQGMPTQTAAVAAARAHMEQQQGAPPGMMVGAGGPMQQPPQQGNMPQGQLPPQVQLQQQRMGAPLQNPQQQQQQWAGQGMPPQQRQAMINQMGHPAMMAAQQQQQIQHQQQQQQQAATAPAAAAAPTTSSGPCCLDKYGTTAARFWWWTPRGNSTWSCWWEHPPGSVGGPQQPPQGPQSTQGGPPPPSSQALLQQALHQRLLQQQQQQQHHHLGPGGSPAQHSNPMSPQQPQQMAPSPHLQGQAMPTSLANQVRSPQPSPRPQSQPPHSSPSPRMQPQPSPHHISPQMQTGSPHPGHLNQHHPGMGVPPQQQSTTQQQQQQQNSMDQFGSDQSAMLSQLSGMAGLHGPGGSGQDPLGQNMNHNPLDIM</sequence>
<dbReference type="GO" id="GO:0005667">
    <property type="term" value="C:transcription regulator complex"/>
    <property type="evidence" value="ECO:0007669"/>
    <property type="project" value="TreeGrafter"/>
</dbReference>
<dbReference type="EC" id="2.3.1.48" evidence="3"/>
<keyword evidence="14" id="KW-0007">Acetylation</keyword>
<dbReference type="PANTHER" id="PTHR13808">
    <property type="entry name" value="CBP/P300-RELATED"/>
    <property type="match status" value="1"/>
</dbReference>
<dbReference type="SMART" id="SM00297">
    <property type="entry name" value="BROMO"/>
    <property type="match status" value="1"/>
</dbReference>
<keyword evidence="13" id="KW-0832">Ubl conjugation</keyword>
<feature type="compositionally biased region" description="Polar residues" evidence="25">
    <location>
        <begin position="2319"/>
        <end position="2336"/>
    </location>
</feature>
<keyword evidence="6" id="KW-1017">Isopeptide bond</keyword>
<dbReference type="FunFam" id="1.20.920.10:FF:000001">
    <property type="entry name" value="Histone acetyltransferase p300"/>
    <property type="match status" value="1"/>
</dbReference>
<dbReference type="Gene3D" id="3.30.60.90">
    <property type="match status" value="1"/>
</dbReference>
<feature type="compositionally biased region" description="Basic and acidic residues" evidence="25">
    <location>
        <begin position="1484"/>
        <end position="1496"/>
    </location>
</feature>
<dbReference type="PRINTS" id="PR00503">
    <property type="entry name" value="BROMODOMAIN"/>
</dbReference>
<dbReference type="InterPro" id="IPR013083">
    <property type="entry name" value="Znf_RING/FYVE/PHD"/>
</dbReference>
<feature type="domain" description="CBP/p300-type HAT" evidence="30">
    <location>
        <begin position="1251"/>
        <end position="1628"/>
    </location>
</feature>
<feature type="region of interest" description="Disordered" evidence="25">
    <location>
        <begin position="650"/>
        <end position="698"/>
    </location>
</feature>
<dbReference type="GO" id="GO:0048511">
    <property type="term" value="P:rhythmic process"/>
    <property type="evidence" value="ECO:0007669"/>
    <property type="project" value="UniProtKB-KW"/>
</dbReference>
<dbReference type="InterPro" id="IPR036529">
    <property type="entry name" value="KIX_dom_sf"/>
</dbReference>
<feature type="compositionally biased region" description="Polar residues" evidence="25">
    <location>
        <begin position="751"/>
        <end position="760"/>
    </location>
</feature>
<evidence type="ECO:0000256" key="23">
    <source>
        <dbReference type="PROSITE-ProRule" id="PRU00203"/>
    </source>
</evidence>
<feature type="compositionally biased region" description="Pro residues" evidence="25">
    <location>
        <begin position="2253"/>
        <end position="2276"/>
    </location>
</feature>
<evidence type="ECO:0000256" key="9">
    <source>
        <dbReference type="ARBA" id="ARBA00022723"/>
    </source>
</evidence>
<feature type="compositionally biased region" description="Low complexity" evidence="25">
    <location>
        <begin position="1014"/>
        <end position="1025"/>
    </location>
</feature>
<name>A0A8D2ZZB4_SCOMX</name>
<evidence type="ECO:0000256" key="11">
    <source>
        <dbReference type="ARBA" id="ARBA00022771"/>
    </source>
</evidence>
<dbReference type="PROSITE" id="PS50952">
    <property type="entry name" value="KIX"/>
    <property type="match status" value="1"/>
</dbReference>
<dbReference type="Gene3D" id="1.20.1020.10">
    <property type="entry name" value="TAZ domain"/>
    <property type="match status" value="2"/>
</dbReference>
<evidence type="ECO:0000256" key="17">
    <source>
        <dbReference type="ARBA" id="ARBA00023117"/>
    </source>
</evidence>
<dbReference type="Pfam" id="PF08214">
    <property type="entry name" value="HAT_KAT11"/>
    <property type="match status" value="1"/>
</dbReference>
<dbReference type="GO" id="GO:0005654">
    <property type="term" value="C:nucleoplasm"/>
    <property type="evidence" value="ECO:0007669"/>
    <property type="project" value="UniProtKB-ARBA"/>
</dbReference>
<dbReference type="Gene3D" id="3.30.40.10">
    <property type="entry name" value="Zinc/RING finger domain, C3HC4 (zinc finger)"/>
    <property type="match status" value="1"/>
</dbReference>
<evidence type="ECO:0000259" key="26">
    <source>
        <dbReference type="PROSITE" id="PS50014"/>
    </source>
</evidence>
<keyword evidence="9 23" id="KW-0479">Metal-binding</keyword>
<dbReference type="PANTHER" id="PTHR13808:SF29">
    <property type="entry name" value="HISTONE ACETYLTRANSFERASE P300"/>
    <property type="match status" value="1"/>
</dbReference>
<evidence type="ECO:0000313" key="32">
    <source>
        <dbReference type="Proteomes" id="UP000694558"/>
    </source>
</evidence>
<dbReference type="GO" id="GO:0045944">
    <property type="term" value="P:positive regulation of transcription by RNA polymerase II"/>
    <property type="evidence" value="ECO:0007669"/>
    <property type="project" value="TreeGrafter"/>
</dbReference>
<dbReference type="Ensembl" id="ENSSMAT00000010145.2">
    <property type="protein sequence ID" value="ENSSMAP00000010015.2"/>
    <property type="gene ID" value="ENSSMAG00000006120.2"/>
</dbReference>
<keyword evidence="4" id="KW-0488">Methylation</keyword>
<dbReference type="SMART" id="SM00291">
    <property type="entry name" value="ZnF_ZZ"/>
    <property type="match status" value="1"/>
</dbReference>
<keyword evidence="11 24" id="KW-0863">Zinc-finger</keyword>
<evidence type="ECO:0000256" key="16">
    <source>
        <dbReference type="ARBA" id="ARBA00023108"/>
    </source>
</evidence>
<evidence type="ECO:0000256" key="22">
    <source>
        <dbReference type="PROSITE-ProRule" id="PRU00035"/>
    </source>
</evidence>
<feature type="domain" description="ZZ-type" evidence="28">
    <location>
        <begin position="1630"/>
        <end position="1678"/>
    </location>
</feature>
<evidence type="ECO:0000256" key="12">
    <source>
        <dbReference type="ARBA" id="ARBA00022833"/>
    </source>
</evidence>
<feature type="region of interest" description="Disordered" evidence="25">
    <location>
        <begin position="94"/>
        <end position="138"/>
    </location>
</feature>
<evidence type="ECO:0000256" key="21">
    <source>
        <dbReference type="ARBA" id="ARBA00047411"/>
    </source>
</evidence>
<dbReference type="InterPro" id="IPR000433">
    <property type="entry name" value="Znf_ZZ"/>
</dbReference>
<feature type="domain" description="KIX" evidence="29">
    <location>
        <begin position="565"/>
        <end position="644"/>
    </location>
</feature>
<dbReference type="PROSITE" id="PS50134">
    <property type="entry name" value="ZF_TAZ"/>
    <property type="match status" value="2"/>
</dbReference>
<feature type="region of interest" description="Disordered" evidence="25">
    <location>
        <begin position="1"/>
        <end position="33"/>
    </location>
</feature>
<dbReference type="CDD" id="cd05495">
    <property type="entry name" value="Bromo_cbp_like"/>
    <property type="match status" value="1"/>
</dbReference>
<proteinExistence type="predicted"/>
<dbReference type="Pfam" id="PF23570">
    <property type="entry name" value="PHD_P300"/>
    <property type="match status" value="1"/>
</dbReference>
<keyword evidence="15" id="KW-0805">Transcription regulation</keyword>
<dbReference type="SUPFAM" id="SSF47040">
    <property type="entry name" value="Kix domain of CBP (creb binding protein)"/>
    <property type="match status" value="1"/>
</dbReference>
<comment type="subcellular location">
    <subcellularLocation>
        <location evidence="2">Cytoplasm</location>
    </subcellularLocation>
    <subcellularLocation>
        <location evidence="1">Nucleus</location>
    </subcellularLocation>
</comment>
<dbReference type="InterPro" id="IPR018359">
    <property type="entry name" value="Bromodomain_CS"/>
</dbReference>
<feature type="region of interest" description="Disordered" evidence="25">
    <location>
        <begin position="1966"/>
        <end position="1985"/>
    </location>
</feature>
<keyword evidence="18" id="KW-0804">Transcription</keyword>
<feature type="compositionally biased region" description="Low complexity" evidence="25">
    <location>
        <begin position="2306"/>
        <end position="2318"/>
    </location>
</feature>
<feature type="compositionally biased region" description="Pro residues" evidence="25">
    <location>
        <begin position="880"/>
        <end position="889"/>
    </location>
</feature>
<feature type="compositionally biased region" description="Low complexity" evidence="25">
    <location>
        <begin position="2185"/>
        <end position="2204"/>
    </location>
</feature>
<feature type="region of interest" description="Disordered" evidence="25">
    <location>
        <begin position="2092"/>
        <end position="2130"/>
    </location>
</feature>